<sequence>MVGDYNNIHPHVQCEIGGYTTGLYYNSESEISFYLGKQWRKKDWIIDTGLVTGYEALSIQPMIRFKRKRWYFAPTYETIKYSSRTNIGIIVGYEVEFRKGAFGIEYGSK</sequence>
<dbReference type="EMBL" id="UINC01083098">
    <property type="protein sequence ID" value="SVC28470.1"/>
    <property type="molecule type" value="Genomic_DNA"/>
</dbReference>
<evidence type="ECO:0000313" key="1">
    <source>
        <dbReference type="EMBL" id="SVC28470.1"/>
    </source>
</evidence>
<gene>
    <name evidence="1" type="ORF">METZ01_LOCUS281324</name>
</gene>
<accession>A0A382KVI3</accession>
<evidence type="ECO:0008006" key="2">
    <source>
        <dbReference type="Google" id="ProtNLM"/>
    </source>
</evidence>
<name>A0A382KVI3_9ZZZZ</name>
<reference evidence="1" key="1">
    <citation type="submission" date="2018-05" db="EMBL/GenBank/DDBJ databases">
        <authorList>
            <person name="Lanie J.A."/>
            <person name="Ng W.-L."/>
            <person name="Kazmierczak K.M."/>
            <person name="Andrzejewski T.M."/>
            <person name="Davidsen T.M."/>
            <person name="Wayne K.J."/>
            <person name="Tettelin H."/>
            <person name="Glass J.I."/>
            <person name="Rusch D."/>
            <person name="Podicherti R."/>
            <person name="Tsui H.-C.T."/>
            <person name="Winkler M.E."/>
        </authorList>
    </citation>
    <scope>NUCLEOTIDE SEQUENCE</scope>
</reference>
<organism evidence="1">
    <name type="scientific">marine metagenome</name>
    <dbReference type="NCBI Taxonomy" id="408172"/>
    <lineage>
        <taxon>unclassified sequences</taxon>
        <taxon>metagenomes</taxon>
        <taxon>ecological metagenomes</taxon>
    </lineage>
</organism>
<protein>
    <recommendedName>
        <fullName evidence="2">Outer membrane protein beta-barrel domain-containing protein</fullName>
    </recommendedName>
</protein>
<proteinExistence type="predicted"/>
<dbReference type="AlphaFoldDB" id="A0A382KVI3"/>